<protein>
    <recommendedName>
        <fullName evidence="2">Peptidase M11 gametolysin domain-containing protein</fullName>
    </recommendedName>
</protein>
<proteinExistence type="predicted"/>
<organism evidence="3 4">
    <name type="scientific">Chlamydomonas incerta</name>
    <dbReference type="NCBI Taxonomy" id="51695"/>
    <lineage>
        <taxon>Eukaryota</taxon>
        <taxon>Viridiplantae</taxon>
        <taxon>Chlorophyta</taxon>
        <taxon>core chlorophytes</taxon>
        <taxon>Chlorophyceae</taxon>
        <taxon>CS clade</taxon>
        <taxon>Chlamydomonadales</taxon>
        <taxon>Chlamydomonadaceae</taxon>
        <taxon>Chlamydomonas</taxon>
    </lineage>
</organism>
<reference evidence="3" key="1">
    <citation type="journal article" date="2020" name="bioRxiv">
        <title>Comparative genomics of Chlamydomonas.</title>
        <authorList>
            <person name="Craig R.J."/>
            <person name="Hasan A.R."/>
            <person name="Ness R.W."/>
            <person name="Keightley P.D."/>
        </authorList>
    </citation>
    <scope>NUCLEOTIDE SEQUENCE</scope>
    <source>
        <strain evidence="3">SAG 7.73</strain>
    </source>
</reference>
<feature type="domain" description="Peptidase M11 gametolysin" evidence="2">
    <location>
        <begin position="173"/>
        <end position="276"/>
    </location>
</feature>
<dbReference type="Proteomes" id="UP000650467">
    <property type="component" value="Unassembled WGS sequence"/>
</dbReference>
<feature type="region of interest" description="Disordered" evidence="1">
    <location>
        <begin position="450"/>
        <end position="475"/>
    </location>
</feature>
<feature type="region of interest" description="Disordered" evidence="1">
    <location>
        <begin position="675"/>
        <end position="784"/>
    </location>
</feature>
<gene>
    <name evidence="3" type="ORF">HXX76_011879</name>
</gene>
<accession>A0A835SJK1</accession>
<dbReference type="InterPro" id="IPR008752">
    <property type="entry name" value="Peptidase_M11"/>
</dbReference>
<feature type="compositionally biased region" description="Pro residues" evidence="1">
    <location>
        <begin position="756"/>
        <end position="784"/>
    </location>
</feature>
<evidence type="ECO:0000313" key="4">
    <source>
        <dbReference type="Proteomes" id="UP000650467"/>
    </source>
</evidence>
<dbReference type="Pfam" id="PF05548">
    <property type="entry name" value="Peptidase_M11"/>
    <property type="match status" value="2"/>
</dbReference>
<feature type="compositionally biased region" description="Pro residues" evidence="1">
    <location>
        <begin position="681"/>
        <end position="740"/>
    </location>
</feature>
<feature type="compositionally biased region" description="Pro residues" evidence="1">
    <location>
        <begin position="451"/>
        <end position="475"/>
    </location>
</feature>
<keyword evidence="4" id="KW-1185">Reference proteome</keyword>
<name>A0A835SJK1_CHLIN</name>
<dbReference type="AlphaFoldDB" id="A0A835SJK1"/>
<feature type="domain" description="Peptidase M11 gametolysin" evidence="2">
    <location>
        <begin position="979"/>
        <end position="1222"/>
    </location>
</feature>
<evidence type="ECO:0000313" key="3">
    <source>
        <dbReference type="EMBL" id="KAG2428199.1"/>
    </source>
</evidence>
<dbReference type="EMBL" id="JAEHOC010000036">
    <property type="protein sequence ID" value="KAG2428199.1"/>
    <property type="molecule type" value="Genomic_DNA"/>
</dbReference>
<evidence type="ECO:0000259" key="2">
    <source>
        <dbReference type="Pfam" id="PF05548"/>
    </source>
</evidence>
<evidence type="ECO:0000256" key="1">
    <source>
        <dbReference type="SAM" id="MobiDB-lite"/>
    </source>
</evidence>
<sequence>MTQSCDDDAGQQSGYVLVLHAPIPTTVPTPGVSSGAASSTSWYLRLTGRAAGQLEDYVQQLQLRRTSSTAGVLGAMDILGSNVTLSCALDPTARLCVSLLSFGLVRQLNRSSFVLARPQQHSLRAVSLFVSDRSSSGRCADDVLRRIPLLKAGRTYALDDLDLASRFPTVPAQQDRSSSVAAALSSCSNGAFSLRTSDVRLRSIDCSEPGLVRVLETCDAEAFAEYADRQLQQVSDGTLAGDLAPETFRLYVLPPMPTCNWVGRAYVGGRRAWLVARELEDGDTSKDWVREEVLIKTLLLMWGMYPLPFRVLPLGAASSSVESNTQQPAQSQPVALVRIDPTWLYGGSPSPSVLYLSLRVRMPSETGADSQLPADVPPSGVVTVHEVDVGDGTSELDTWADRRVDLMSISPLQDAGSTAAGVPLDLPPELRLVVRVAAGPVDSSLGVLVTLPPPPRPSNPPPPQPPAPRAFSPLPPAASATPLYCNAESGSLKDDYWEVLMATEAARDALASSVGTGAAAAAAAVSTLFPIADVSAWGNSSTLQGLRVTYGSLSNTVASVHGAPYANSAVGARPALQLGARDRVMGVGVCCGTSSSEGEQPQQYVSGLFFNVATPKLVTTVLANVSVVGIGGTCRSNTPAAVYVPAPAGYVLAALRTAADGDAVFGVGLVWARNPSSSSAPPLPPPAVAAGPPLPPPPRTWPPNAPAPPPPTTPPSPRQAAAPPSPQPPALPPGPSPGPQSSPQVRPPAAAEDPKPPLSPAASPPPAPPAPPAPRRQPAPPPLPPVPPCYHAAAVPYPSYAPSYTLQPSSYGGAAYGASFVAAVSFATATATAITALSTTLATAPAIAIPALAATRAAAPATAISTLATTLAAAPATAITTLSNTLAAAPATAITTLSTTFETTAATAATAALATSVAIAAYAAGTSAASTASTSVTTAFAKAAIAIAAAIAAAGCAGAAQGPLLGDEEVQALIVETDAYFRSCSFGAYGMNQASVTGDVASVPCSSQYCSNPTALANAARTATTSALFSSATVRGYLLQSDLGCSWHGFSMRTSRQVFFNNNINNQAVAPQPWQILHEFLHLYGMLHAGTATRPMQADSSGSYEGDATSAMGCGACFGNPDVRQVCPNAPQMAYLGWAIAIPGGDLGSDELLPGIPHNYQLPAQHSTRASFIRLRPEWLGTQYTHNFYISFRVAGGGDLDLDKVDGGVYAGKVLLHQVAKAGDTVRKCLP</sequence>
<comment type="caution">
    <text evidence="3">The sequence shown here is derived from an EMBL/GenBank/DDBJ whole genome shotgun (WGS) entry which is preliminary data.</text>
</comment>